<evidence type="ECO:0000313" key="1">
    <source>
        <dbReference type="EMBL" id="ELP92421.1"/>
    </source>
</evidence>
<reference evidence="1 2" key="1">
    <citation type="submission" date="2012-10" db="EMBL/GenBank/DDBJ databases">
        <authorList>
            <person name="Zafar N."/>
            <person name="Inman J."/>
            <person name="Hall N."/>
            <person name="Lorenzi H."/>
            <person name="Caler E."/>
        </authorList>
    </citation>
    <scope>NUCLEOTIDE SEQUENCE [LARGE SCALE GENOMIC DNA]</scope>
    <source>
        <strain evidence="1 2">IP1</strain>
    </source>
</reference>
<dbReference type="EMBL" id="KB206369">
    <property type="protein sequence ID" value="ELP92421.1"/>
    <property type="molecule type" value="Genomic_DNA"/>
</dbReference>
<organism evidence="1 2">
    <name type="scientific">Entamoeba invadens IP1</name>
    <dbReference type="NCBI Taxonomy" id="370355"/>
    <lineage>
        <taxon>Eukaryota</taxon>
        <taxon>Amoebozoa</taxon>
        <taxon>Evosea</taxon>
        <taxon>Archamoebae</taxon>
        <taxon>Mastigamoebida</taxon>
        <taxon>Entamoebidae</taxon>
        <taxon>Entamoeba</taxon>
    </lineage>
</organism>
<dbReference type="GeneID" id="14891419"/>
<dbReference type="KEGG" id="eiv:EIN_333780"/>
<dbReference type="VEuPathDB" id="AmoebaDB:EIN_333780"/>
<dbReference type="AlphaFoldDB" id="A0A0A1UB58"/>
<proteinExistence type="predicted"/>
<name>A0A0A1UB58_ENTIV</name>
<protein>
    <submittedName>
        <fullName evidence="1">Uncharacterized protein</fullName>
    </submittedName>
</protein>
<keyword evidence="2" id="KW-1185">Reference proteome</keyword>
<dbReference type="Proteomes" id="UP000014680">
    <property type="component" value="Unassembled WGS sequence"/>
</dbReference>
<dbReference type="RefSeq" id="XP_004259192.1">
    <property type="nucleotide sequence ID" value="XM_004259144.1"/>
</dbReference>
<accession>A0A0A1UB58</accession>
<evidence type="ECO:0000313" key="2">
    <source>
        <dbReference type="Proteomes" id="UP000014680"/>
    </source>
</evidence>
<gene>
    <name evidence="1" type="ORF">EIN_333780</name>
</gene>
<sequence length="113" mass="13188">MLEVFIEEAIKASKGIFKKYKVEKSFEEFDPSIKTLDMYRKAGDERVALIYSQKELNELPHRPLPLTPLEQSIKNAPLYNEYEGNFEAGEPVYKKLPMPKSKKVLHRFGKKKL</sequence>